<dbReference type="Proteomes" id="UP000186165">
    <property type="component" value="Chromosome"/>
</dbReference>
<evidence type="ECO:0000313" key="2">
    <source>
        <dbReference type="EMBL" id="APE95834.1"/>
    </source>
</evidence>
<dbReference type="EMBL" id="CP016804">
    <property type="protein sequence ID" value="APE95834.1"/>
    <property type="molecule type" value="Genomic_DNA"/>
</dbReference>
<accession>A0A1J1ACF0</accession>
<dbReference type="AlphaFoldDB" id="A0A1J1ACF0"/>
<feature type="compositionally biased region" description="Basic residues" evidence="1">
    <location>
        <begin position="332"/>
        <end position="343"/>
    </location>
</feature>
<dbReference type="OrthoDB" id="166534at2157"/>
<feature type="region of interest" description="Disordered" evidence="1">
    <location>
        <begin position="305"/>
        <end position="357"/>
    </location>
</feature>
<dbReference type="RefSeq" id="WP_071933203.1">
    <property type="nucleotide sequence ID" value="NZ_CP016804.1"/>
</dbReference>
<evidence type="ECO:0000256" key="1">
    <source>
        <dbReference type="SAM" id="MobiDB-lite"/>
    </source>
</evidence>
<dbReference type="GeneID" id="30417918"/>
<proteinExistence type="predicted"/>
<name>A0A1J1ACF0_9EURY</name>
<dbReference type="Pfam" id="PF19100">
    <property type="entry name" value="DUF5787"/>
    <property type="match status" value="1"/>
</dbReference>
<keyword evidence="3" id="KW-1185">Reference proteome</keyword>
<evidence type="ECO:0000313" key="3">
    <source>
        <dbReference type="Proteomes" id="UP000186165"/>
    </source>
</evidence>
<dbReference type="KEGG" id="hhsr:HSR6_1391"/>
<reference evidence="3" key="1">
    <citation type="submission" date="2016-08" db="EMBL/GenBank/DDBJ databases">
        <title>Discovery of first anaerobic lithoheterotrophic haloarchae widely represented in hypersaline habitats.</title>
        <authorList>
            <person name="Sorokin D.Y."/>
            <person name="Kublanov I.V."/>
            <person name="Roman P."/>
            <person name="Sinninghe Damste J.S."/>
            <person name="Golyshin P.N."/>
            <person name="Rojo D."/>
            <person name="Ciordia S."/>
            <person name="Mena Md.C."/>
            <person name="Ferrer M."/>
            <person name="Smedile F."/>
            <person name="Messina E."/>
            <person name="La Cono V."/>
            <person name="Yakimov M.M."/>
        </authorList>
    </citation>
    <scope>NUCLEOTIDE SEQUENCE [LARGE SCALE GENOMIC DNA]</scope>
    <source>
        <strain evidence="3">HSR6</strain>
    </source>
</reference>
<gene>
    <name evidence="2" type="ORF">HSR6_1391</name>
</gene>
<feature type="compositionally biased region" description="Polar residues" evidence="1">
    <location>
        <begin position="344"/>
        <end position="357"/>
    </location>
</feature>
<protein>
    <submittedName>
        <fullName evidence="2">Uncharacterized protein</fullName>
    </submittedName>
</protein>
<dbReference type="InterPro" id="IPR043901">
    <property type="entry name" value="DUF5787"/>
</dbReference>
<sequence length="357" mass="40535">MSFPPGDSEFAFELASCAWAEQEWPPTGEPTPAIVARQLGWQQRRWDTIVIEVDPGAFETRAAFGPERLNSDLRHVLQHAPESWTYYREALPHPGYPWRYVRESIHEATARDALESRKRGGQIEIRRVEKYPDWVDRIIAIENKPDLDASAARRLTDQLERDVAAGIADEVWLATTGTDSRVEPALLERIPSEVGILTLGPEGVDVRWRPRTLDTEQAGIDILDRSEGGSHDQSAAQFEVLSRAAKSEKRYDIAERAYERGWRHYVESMRPDCAHFDLTVGRYGYRPTCTAFDRTQTPRECRGSCPHFQPEPPQHRQGGWPIEGGPGQTVKRILRERSARRHSVSSTVTSDRGTASR</sequence>
<organism evidence="2 3">
    <name type="scientific">Halodesulfurarchaeum formicicum</name>
    <dbReference type="NCBI Taxonomy" id="1873524"/>
    <lineage>
        <taxon>Archaea</taxon>
        <taxon>Methanobacteriati</taxon>
        <taxon>Methanobacteriota</taxon>
        <taxon>Stenosarchaea group</taxon>
        <taxon>Halobacteria</taxon>
        <taxon>Halobacteriales</taxon>
        <taxon>Halobacteriaceae</taxon>
        <taxon>Halodesulfurarchaeum</taxon>
    </lineage>
</organism>